<accession>A0A1M5U9Y5</accession>
<dbReference type="PANTHER" id="PTHR41260">
    <property type="entry name" value="PROTEIN ECSC"/>
    <property type="match status" value="1"/>
</dbReference>
<evidence type="ECO:0000313" key="1">
    <source>
        <dbReference type="EMBL" id="SHH59503.1"/>
    </source>
</evidence>
<organism evidence="1 2">
    <name type="scientific">Clostridium intestinale DSM 6191</name>
    <dbReference type="NCBI Taxonomy" id="1121320"/>
    <lineage>
        <taxon>Bacteria</taxon>
        <taxon>Bacillati</taxon>
        <taxon>Bacillota</taxon>
        <taxon>Clostridia</taxon>
        <taxon>Eubacteriales</taxon>
        <taxon>Clostridiaceae</taxon>
        <taxon>Clostridium</taxon>
    </lineage>
</organism>
<name>A0A1M5U9Y5_9CLOT</name>
<dbReference type="RefSeq" id="WP_073016278.1">
    <property type="nucleotide sequence ID" value="NZ_FQXU01000003.1"/>
</dbReference>
<sequence length="240" mass="27795">MSEYKRSLIPELSKWKIEMMKKPSIFNKASKGIQNKFNDVLPEKYHEIMTVAIKNMIKAVLVGSEFIAKDPIRNLSLEERDKLAKEKIEFFKTTAIVEGASTGAGGFFLGLADFPLLLSIKIKFLYEIAAIYGYDVKNYKERIYILYIFQLAFSSQSKTNKVFLEMENWEETSSKLPRDINEFNWRDFQQEYRDYIDLAKLLQLVPVIGAFVGAYANAKLLDKLGTTSMNSYRMRLFPNL</sequence>
<dbReference type="InterPro" id="IPR024787">
    <property type="entry name" value="EcsC"/>
</dbReference>
<dbReference type="EMBL" id="FQXU01000003">
    <property type="protein sequence ID" value="SHH59503.1"/>
    <property type="molecule type" value="Genomic_DNA"/>
</dbReference>
<dbReference type="Pfam" id="PF12787">
    <property type="entry name" value="EcsC"/>
    <property type="match status" value="1"/>
</dbReference>
<gene>
    <name evidence="1" type="ORF">SAMN02745941_00447</name>
</gene>
<dbReference type="Proteomes" id="UP000184241">
    <property type="component" value="Unassembled WGS sequence"/>
</dbReference>
<reference evidence="1 2" key="1">
    <citation type="submission" date="2016-11" db="EMBL/GenBank/DDBJ databases">
        <authorList>
            <person name="Jaros S."/>
            <person name="Januszkiewicz K."/>
            <person name="Wedrychowicz H."/>
        </authorList>
    </citation>
    <scope>NUCLEOTIDE SEQUENCE [LARGE SCALE GENOMIC DNA]</scope>
    <source>
        <strain evidence="1 2">DSM 6191</strain>
    </source>
</reference>
<dbReference type="PANTHER" id="PTHR41260:SF1">
    <property type="entry name" value="PROTEIN ECSC"/>
    <property type="match status" value="1"/>
</dbReference>
<dbReference type="AlphaFoldDB" id="A0A1M5U9Y5"/>
<proteinExistence type="predicted"/>
<protein>
    <submittedName>
        <fullName evidence="1">EcsC protein family protein</fullName>
    </submittedName>
</protein>
<evidence type="ECO:0000313" key="2">
    <source>
        <dbReference type="Proteomes" id="UP000184241"/>
    </source>
</evidence>